<keyword evidence="2" id="KW-0378">Hydrolase</keyword>
<dbReference type="InterPro" id="IPR043146">
    <property type="entry name" value="Penicillin_amidase_N_B-knob"/>
</dbReference>
<dbReference type="CDD" id="cd03747">
    <property type="entry name" value="Ntn_PGA_like"/>
    <property type="match status" value="1"/>
</dbReference>
<evidence type="ECO:0000256" key="4">
    <source>
        <dbReference type="PIRSR" id="PIRSR001227-1"/>
    </source>
</evidence>
<dbReference type="Gene3D" id="1.10.439.10">
    <property type="entry name" value="Penicillin Amidohydrolase, domain 1"/>
    <property type="match status" value="1"/>
</dbReference>
<evidence type="ECO:0000256" key="1">
    <source>
        <dbReference type="ARBA" id="ARBA00006586"/>
    </source>
</evidence>
<feature type="binding site" evidence="5">
    <location>
        <position position="289"/>
    </location>
    <ligand>
        <name>Ca(2+)</name>
        <dbReference type="ChEBI" id="CHEBI:29108"/>
    </ligand>
</feature>
<accession>A0A1M6XZK9</accession>
<dbReference type="Gene3D" id="2.30.120.10">
    <property type="match status" value="1"/>
</dbReference>
<evidence type="ECO:0000313" key="6">
    <source>
        <dbReference type="EMBL" id="SHL11298.1"/>
    </source>
</evidence>
<keyword evidence="7" id="KW-1185">Reference proteome</keyword>
<dbReference type="GO" id="GO:0017000">
    <property type="term" value="P:antibiotic biosynthetic process"/>
    <property type="evidence" value="ECO:0007669"/>
    <property type="project" value="InterPro"/>
</dbReference>
<comment type="cofactor">
    <cofactor evidence="5">
        <name>Ca(2+)</name>
        <dbReference type="ChEBI" id="CHEBI:29108"/>
    </cofactor>
    <text evidence="5">Binds 1 Ca(2+) ion per dimer.</text>
</comment>
<feature type="binding site" evidence="5">
    <location>
        <position position="153"/>
    </location>
    <ligand>
        <name>Ca(2+)</name>
        <dbReference type="ChEBI" id="CHEBI:29108"/>
    </ligand>
</feature>
<dbReference type="InterPro" id="IPR023343">
    <property type="entry name" value="Penicillin_amidase_dom1"/>
</dbReference>
<evidence type="ECO:0000313" key="7">
    <source>
        <dbReference type="Proteomes" id="UP000183994"/>
    </source>
</evidence>
<dbReference type="EMBL" id="FQZU01000046">
    <property type="protein sequence ID" value="SHL11298.1"/>
    <property type="molecule type" value="Genomic_DNA"/>
</dbReference>
<feature type="active site" description="Nucleophile" evidence="4">
    <location>
        <position position="213"/>
    </location>
</feature>
<dbReference type="AlphaFoldDB" id="A0A1M6XZK9"/>
<keyword evidence="5" id="KW-0479">Metal-binding</keyword>
<dbReference type="STRING" id="1121393.SAMN02745216_04634"/>
<sequence length="722" mass="82220">MKIRIKGNYPQGLEITRGERGVPHVKAKDMAGVIWGMGYCHAMDRGLQMLVMRILGQGRGCECLDDSDEMLEVDRFFRRLNWGGRLKEQWNLLNAEEQGLLSAYCDGVNAYLSRKRPLECRLVGYKPEPWIPEDTLMICRMVGYLTLAQSQGEVERLFIEMVQAGVDSDLLASLFPVEAEEIDRDLLSKIKLEERLVPETLKWLSPVPRAMASNNWVISGAKTATGNAMLCNDPHLEVNRLPNVWYETTCQWGNQYGMGANMPGLPGIVIGRNHNLSWGATYPFMDNIDSWIEECKEGKYKREDEWLDFTVRKEVVKRKKHDPLELTFYENHHGVLEGDPNQEGFYLTTCWGPSLSGANSVRAIFKVTRSATVEQGMEALGKLEVAFNFVFADNKGNIGYQMTGLYPLRKDGVNGFLPMPGWDPEYDWKGFADPKDLPREYNPECGYIVTANQDQNHQGVLDPANMPMGDYRARRISQLLEERGNHDFHSTRAIQMDTYSIQAREFLDILLPAAPDSRGKSVLESWDCKYDFDSQAAPFFEAFYSELRKKVFGEAGIGVDIMVHLEQETGVFIDFYQNFDRMMTDENSPWYKDFTREQAFAAALAKAEEGYDWNKTWKDVNKAMLTNIFFGGKTPAYLGFDYGPIPLRGGRATPHQGQIYNSGGRQTTFSPSFRMITDMGEKVLYTCIAGGTSDRRLSKYYKDGVEDWLEGKFKKLEGQLPE</sequence>
<dbReference type="Pfam" id="PF01804">
    <property type="entry name" value="Penicil_amidase"/>
    <property type="match status" value="1"/>
</dbReference>
<evidence type="ECO:0000256" key="3">
    <source>
        <dbReference type="ARBA" id="ARBA00023145"/>
    </source>
</evidence>
<feature type="binding site" evidence="5">
    <location>
        <position position="286"/>
    </location>
    <ligand>
        <name>Ca(2+)</name>
        <dbReference type="ChEBI" id="CHEBI:29108"/>
    </ligand>
</feature>
<dbReference type="Gene3D" id="3.60.20.10">
    <property type="entry name" value="Glutamine Phosphoribosylpyrophosphate, subunit 1, domain 1"/>
    <property type="match status" value="1"/>
</dbReference>
<dbReference type="SUPFAM" id="SSF56235">
    <property type="entry name" value="N-terminal nucleophile aminohydrolases (Ntn hydrolases)"/>
    <property type="match status" value="1"/>
</dbReference>
<protein>
    <submittedName>
        <fullName evidence="6">Penicillin amidase</fullName>
    </submittedName>
</protein>
<keyword evidence="3" id="KW-0865">Zymogen</keyword>
<comment type="similarity">
    <text evidence="1">Belongs to the peptidase S45 family.</text>
</comment>
<dbReference type="InterPro" id="IPR029055">
    <property type="entry name" value="Ntn_hydrolases_N"/>
</dbReference>
<evidence type="ECO:0000256" key="5">
    <source>
        <dbReference type="PIRSR" id="PIRSR001227-2"/>
    </source>
</evidence>
<dbReference type="GO" id="GO:0046872">
    <property type="term" value="F:metal ion binding"/>
    <property type="evidence" value="ECO:0007669"/>
    <property type="project" value="UniProtKB-KW"/>
</dbReference>
<dbReference type="PIRSF" id="PIRSF001227">
    <property type="entry name" value="Pen_acylase"/>
    <property type="match status" value="1"/>
</dbReference>
<dbReference type="RefSeq" id="WP_073478624.1">
    <property type="nucleotide sequence ID" value="NZ_FQZU01000046.1"/>
</dbReference>
<dbReference type="Proteomes" id="UP000183994">
    <property type="component" value="Unassembled WGS sequence"/>
</dbReference>
<dbReference type="PANTHER" id="PTHR34218">
    <property type="entry name" value="PEPTIDASE S45 PENICILLIN AMIDASE"/>
    <property type="match status" value="1"/>
</dbReference>
<dbReference type="InterPro" id="IPR002692">
    <property type="entry name" value="S45"/>
</dbReference>
<name>A0A1M6XZK9_9BACT</name>
<dbReference type="Gene3D" id="1.10.1400.10">
    <property type="match status" value="1"/>
</dbReference>
<proteinExistence type="inferred from homology"/>
<keyword evidence="5" id="KW-0106">Calcium</keyword>
<feature type="binding site" evidence="5">
    <location>
        <position position="462"/>
    </location>
    <ligand>
        <name>Ca(2+)</name>
        <dbReference type="ChEBI" id="CHEBI:29108"/>
    </ligand>
</feature>
<reference evidence="7" key="1">
    <citation type="submission" date="2016-11" db="EMBL/GenBank/DDBJ databases">
        <authorList>
            <person name="Varghese N."/>
            <person name="Submissions S."/>
        </authorList>
    </citation>
    <scope>NUCLEOTIDE SEQUENCE [LARGE SCALE GENOMIC DNA]</scope>
    <source>
        <strain evidence="7">DSM 16219</strain>
    </source>
</reference>
<organism evidence="6 7">
    <name type="scientific">Desulfatibacillum alkenivorans DSM 16219</name>
    <dbReference type="NCBI Taxonomy" id="1121393"/>
    <lineage>
        <taxon>Bacteria</taxon>
        <taxon>Pseudomonadati</taxon>
        <taxon>Thermodesulfobacteriota</taxon>
        <taxon>Desulfobacteria</taxon>
        <taxon>Desulfobacterales</taxon>
        <taxon>Desulfatibacillaceae</taxon>
        <taxon>Desulfatibacillum</taxon>
    </lineage>
</organism>
<gene>
    <name evidence="6" type="ORF">SAMN02745216_04634</name>
</gene>
<dbReference type="GO" id="GO:0016811">
    <property type="term" value="F:hydrolase activity, acting on carbon-nitrogen (but not peptide) bonds, in linear amides"/>
    <property type="evidence" value="ECO:0007669"/>
    <property type="project" value="InterPro"/>
</dbReference>
<dbReference type="InterPro" id="IPR014395">
    <property type="entry name" value="Pen/GL7ACA/AHL_acylase"/>
</dbReference>
<evidence type="ECO:0000256" key="2">
    <source>
        <dbReference type="ARBA" id="ARBA00022801"/>
    </source>
</evidence>
<dbReference type="OrthoDB" id="9760084at2"/>
<dbReference type="InterPro" id="IPR043147">
    <property type="entry name" value="Penicillin_amidase_A-knob"/>
</dbReference>
<dbReference type="PANTHER" id="PTHR34218:SF4">
    <property type="entry name" value="ACYL-HOMOSERINE LACTONE ACYLASE QUIP"/>
    <property type="match status" value="1"/>
</dbReference>